<organism evidence="2 3">
    <name type="scientific">Phytophthora infestans (strain T30-4)</name>
    <name type="common">Potato late blight agent</name>
    <dbReference type="NCBI Taxonomy" id="403677"/>
    <lineage>
        <taxon>Eukaryota</taxon>
        <taxon>Sar</taxon>
        <taxon>Stramenopiles</taxon>
        <taxon>Oomycota</taxon>
        <taxon>Peronosporomycetes</taxon>
        <taxon>Peronosporales</taxon>
        <taxon>Peronosporaceae</taxon>
        <taxon>Phytophthora</taxon>
    </lineage>
</organism>
<name>D0NW61_PHYIT</name>
<proteinExistence type="predicted"/>
<dbReference type="PANTHER" id="PTHR31827">
    <property type="entry name" value="EMB|CAB89363.1"/>
    <property type="match status" value="1"/>
</dbReference>
<feature type="domain" description="WRKY19-like zinc finger" evidence="1">
    <location>
        <begin position="28"/>
        <end position="50"/>
    </location>
</feature>
<dbReference type="Proteomes" id="UP000006643">
    <property type="component" value="Unassembled WGS sequence"/>
</dbReference>
<protein>
    <recommendedName>
        <fullName evidence="1">WRKY19-like zinc finger domain-containing protein</fullName>
    </recommendedName>
</protein>
<feature type="domain" description="WRKY19-like zinc finger" evidence="1">
    <location>
        <begin position="51"/>
        <end position="76"/>
    </location>
</feature>
<dbReference type="STRING" id="403677.D0NW61"/>
<dbReference type="InParanoid" id="D0NW61"/>
<dbReference type="HOGENOM" id="CLU_1589638_0_0_1"/>
<dbReference type="PANTHER" id="PTHR31827:SF1">
    <property type="entry name" value="EMB|CAB89363.1"/>
    <property type="match status" value="1"/>
</dbReference>
<gene>
    <name evidence="2" type="ORF">PITG_17830</name>
</gene>
<reference evidence="3" key="1">
    <citation type="journal article" date="2009" name="Nature">
        <title>Genome sequence and analysis of the Irish potato famine pathogen Phytophthora infestans.</title>
        <authorList>
            <consortium name="The Broad Institute Genome Sequencing Platform"/>
            <person name="Haas B.J."/>
            <person name="Kamoun S."/>
            <person name="Zody M.C."/>
            <person name="Jiang R.H."/>
            <person name="Handsaker R.E."/>
            <person name="Cano L.M."/>
            <person name="Grabherr M."/>
            <person name="Kodira C.D."/>
            <person name="Raffaele S."/>
            <person name="Torto-Alalibo T."/>
            <person name="Bozkurt T.O."/>
            <person name="Ah-Fong A.M."/>
            <person name="Alvarado L."/>
            <person name="Anderson V.L."/>
            <person name="Armstrong M.R."/>
            <person name="Avrova A."/>
            <person name="Baxter L."/>
            <person name="Beynon J."/>
            <person name="Boevink P.C."/>
            <person name="Bollmann S.R."/>
            <person name="Bos J.I."/>
            <person name="Bulone V."/>
            <person name="Cai G."/>
            <person name="Cakir C."/>
            <person name="Carrington J.C."/>
            <person name="Chawner M."/>
            <person name="Conti L."/>
            <person name="Costanzo S."/>
            <person name="Ewan R."/>
            <person name="Fahlgren N."/>
            <person name="Fischbach M.A."/>
            <person name="Fugelstad J."/>
            <person name="Gilroy E.M."/>
            <person name="Gnerre S."/>
            <person name="Green P.J."/>
            <person name="Grenville-Briggs L.J."/>
            <person name="Griffith J."/>
            <person name="Grunwald N.J."/>
            <person name="Horn K."/>
            <person name="Horner N.R."/>
            <person name="Hu C.H."/>
            <person name="Huitema E."/>
            <person name="Jeong D.H."/>
            <person name="Jones A.M."/>
            <person name="Jones J.D."/>
            <person name="Jones R.W."/>
            <person name="Karlsson E.K."/>
            <person name="Kunjeti S.G."/>
            <person name="Lamour K."/>
            <person name="Liu Z."/>
            <person name="Ma L."/>
            <person name="Maclean D."/>
            <person name="Chibucos M.C."/>
            <person name="McDonald H."/>
            <person name="McWalters J."/>
            <person name="Meijer H.J."/>
            <person name="Morgan W."/>
            <person name="Morris P.F."/>
            <person name="Munro C.A."/>
            <person name="O'Neill K."/>
            <person name="Ospina-Giraldo M."/>
            <person name="Pinzon A."/>
            <person name="Pritchard L."/>
            <person name="Ramsahoye B."/>
            <person name="Ren Q."/>
            <person name="Restrepo S."/>
            <person name="Roy S."/>
            <person name="Sadanandom A."/>
            <person name="Savidor A."/>
            <person name="Schornack S."/>
            <person name="Schwartz D.C."/>
            <person name="Schumann U.D."/>
            <person name="Schwessinger B."/>
            <person name="Seyer L."/>
            <person name="Sharpe T."/>
            <person name="Silvar C."/>
            <person name="Song J."/>
            <person name="Studholme D.J."/>
            <person name="Sykes S."/>
            <person name="Thines M."/>
            <person name="van de Vondervoort P.J."/>
            <person name="Phuntumart V."/>
            <person name="Wawra S."/>
            <person name="Weide R."/>
            <person name="Win J."/>
            <person name="Young C."/>
            <person name="Zhou S."/>
            <person name="Fry W."/>
            <person name="Meyers B.C."/>
            <person name="van West P."/>
            <person name="Ristaino J."/>
            <person name="Govers F."/>
            <person name="Birch P.R."/>
            <person name="Whisson S.C."/>
            <person name="Judelson H.S."/>
            <person name="Nusbaum C."/>
        </authorList>
    </citation>
    <scope>NUCLEOTIDE SEQUENCE [LARGE SCALE GENOMIC DNA]</scope>
    <source>
        <strain evidence="3">T30-4</strain>
    </source>
</reference>
<dbReference type="KEGG" id="pif:PITG_17830"/>
<dbReference type="GeneID" id="9471375"/>
<evidence type="ECO:0000259" key="1">
    <source>
        <dbReference type="Pfam" id="PF24906"/>
    </source>
</evidence>
<dbReference type="InterPro" id="IPR056866">
    <property type="entry name" value="Znf_WRKY19"/>
</dbReference>
<dbReference type="Pfam" id="PF24906">
    <property type="entry name" value="Zf_WRKY19"/>
    <property type="match status" value="2"/>
</dbReference>
<keyword evidence="3" id="KW-1185">Reference proteome</keyword>
<evidence type="ECO:0000313" key="3">
    <source>
        <dbReference type="Proteomes" id="UP000006643"/>
    </source>
</evidence>
<dbReference type="RefSeq" id="XP_002896664.1">
    <property type="nucleotide sequence ID" value="XM_002896618.1"/>
</dbReference>
<dbReference type="eggNOG" id="ENOG502SQ7U">
    <property type="taxonomic scope" value="Eukaryota"/>
</dbReference>
<dbReference type="VEuPathDB" id="FungiDB:PITG_17830"/>
<dbReference type="EMBL" id="DS028173">
    <property type="protein sequence ID" value="EEY66946.1"/>
    <property type="molecule type" value="Genomic_DNA"/>
</dbReference>
<sequence length="168" mass="18678">MTNEQSPSILERYAQTTPLSASCHNVQKRCLFADCTKMSVSRGLCRGHGGGRRCHFAGGCTKSAQSRSMFCWAHGGGQRCDVDTCMRSRRSKHYCVAHMHLETDDFRPTPFGKSSRVPRTRRSRFVPAPNQMRRQSSPQLLPSLGQALSAASLSLPTFPILPQGRTHE</sequence>
<evidence type="ECO:0000313" key="2">
    <source>
        <dbReference type="EMBL" id="EEY66946.1"/>
    </source>
</evidence>
<dbReference type="AlphaFoldDB" id="D0NW61"/>
<dbReference type="OrthoDB" id="126132at2759"/>
<accession>D0NW61</accession>